<dbReference type="Proteomes" id="UP000318081">
    <property type="component" value="Chromosome"/>
</dbReference>
<organism evidence="2 3">
    <name type="scientific">Stieleria magnilauensis</name>
    <dbReference type="NCBI Taxonomy" id="2527963"/>
    <lineage>
        <taxon>Bacteria</taxon>
        <taxon>Pseudomonadati</taxon>
        <taxon>Planctomycetota</taxon>
        <taxon>Planctomycetia</taxon>
        <taxon>Pirellulales</taxon>
        <taxon>Pirellulaceae</taxon>
        <taxon>Stieleria</taxon>
    </lineage>
</organism>
<keyword evidence="1" id="KW-1133">Transmembrane helix</keyword>
<keyword evidence="1" id="KW-0472">Membrane</keyword>
<evidence type="ECO:0000313" key="3">
    <source>
        <dbReference type="Proteomes" id="UP000318081"/>
    </source>
</evidence>
<evidence type="ECO:0000313" key="2">
    <source>
        <dbReference type="EMBL" id="QDV86449.1"/>
    </source>
</evidence>
<protein>
    <submittedName>
        <fullName evidence="2">Uncharacterized protein</fullName>
    </submittedName>
</protein>
<keyword evidence="3" id="KW-1185">Reference proteome</keyword>
<sequence length="75" mass="7984">MNEIPSRGSYWMFQKVALAIGVAVALLGFLIQNSIVLGAGLLTLVHALVATAIIAVEDRRSLAAATRNQTESETM</sequence>
<accession>A0ABX5XWU5</accession>
<feature type="transmembrane region" description="Helical" evidence="1">
    <location>
        <begin position="12"/>
        <end position="31"/>
    </location>
</feature>
<evidence type="ECO:0000256" key="1">
    <source>
        <dbReference type="SAM" id="Phobius"/>
    </source>
</evidence>
<proteinExistence type="predicted"/>
<dbReference type="EMBL" id="CP036432">
    <property type="protein sequence ID" value="QDV86449.1"/>
    <property type="molecule type" value="Genomic_DNA"/>
</dbReference>
<keyword evidence="1" id="KW-0812">Transmembrane</keyword>
<reference evidence="2 3" key="1">
    <citation type="submission" date="2019-02" db="EMBL/GenBank/DDBJ databases">
        <title>Deep-cultivation of Planctomycetes and their phenomic and genomic characterization uncovers novel biology.</title>
        <authorList>
            <person name="Wiegand S."/>
            <person name="Jogler M."/>
            <person name="Boedeker C."/>
            <person name="Pinto D."/>
            <person name="Vollmers J."/>
            <person name="Rivas-Marin E."/>
            <person name="Kohn T."/>
            <person name="Peeters S.H."/>
            <person name="Heuer A."/>
            <person name="Rast P."/>
            <person name="Oberbeckmann S."/>
            <person name="Bunk B."/>
            <person name="Jeske O."/>
            <person name="Meyerdierks A."/>
            <person name="Storesund J.E."/>
            <person name="Kallscheuer N."/>
            <person name="Luecker S."/>
            <person name="Lage O.M."/>
            <person name="Pohl T."/>
            <person name="Merkel B.J."/>
            <person name="Hornburger P."/>
            <person name="Mueller R.-W."/>
            <person name="Bruemmer F."/>
            <person name="Labrenz M."/>
            <person name="Spormann A.M."/>
            <person name="Op den Camp H."/>
            <person name="Overmann J."/>
            <person name="Amann R."/>
            <person name="Jetten M.S.M."/>
            <person name="Mascher T."/>
            <person name="Medema M.H."/>
            <person name="Devos D.P."/>
            <person name="Kaster A.-K."/>
            <person name="Ovreas L."/>
            <person name="Rohde M."/>
            <person name="Galperin M.Y."/>
            <person name="Jogler C."/>
        </authorList>
    </citation>
    <scope>NUCLEOTIDE SEQUENCE [LARGE SCALE GENOMIC DNA]</scope>
    <source>
        <strain evidence="2 3">TBK1r</strain>
    </source>
</reference>
<feature type="transmembrane region" description="Helical" evidence="1">
    <location>
        <begin position="37"/>
        <end position="56"/>
    </location>
</feature>
<name>A0ABX5XWU5_9BACT</name>
<dbReference type="RefSeq" id="WP_145217598.1">
    <property type="nucleotide sequence ID" value="NZ_CP036432.1"/>
</dbReference>
<gene>
    <name evidence="2" type="ORF">TBK1r_54680</name>
</gene>